<keyword evidence="1" id="KW-0732">Signal</keyword>
<evidence type="ECO:0000256" key="1">
    <source>
        <dbReference type="SAM" id="SignalP"/>
    </source>
</evidence>
<proteinExistence type="predicted"/>
<gene>
    <name evidence="2" type="ORF">I5907_10345</name>
</gene>
<comment type="caution">
    <text evidence="2">The sequence shown here is derived from an EMBL/GenBank/DDBJ whole genome shotgun (WGS) entry which is preliminary data.</text>
</comment>
<dbReference type="AlphaFoldDB" id="A0A931EAB4"/>
<protein>
    <recommendedName>
        <fullName evidence="4">Secreted protein</fullName>
    </recommendedName>
</protein>
<organism evidence="2 3">
    <name type="scientific">Panacibacter microcysteis</name>
    <dbReference type="NCBI Taxonomy" id="2793269"/>
    <lineage>
        <taxon>Bacteria</taxon>
        <taxon>Pseudomonadati</taxon>
        <taxon>Bacteroidota</taxon>
        <taxon>Chitinophagia</taxon>
        <taxon>Chitinophagales</taxon>
        <taxon>Chitinophagaceae</taxon>
        <taxon>Panacibacter</taxon>
    </lineage>
</organism>
<sequence length="123" mass="13859">MLKQVVASFMLVIFMMQTFSNAVIVADYYLNTTVFAANCENKDKPQLHCNGHCQMVKKIDSEGKKDQSNPDRKAENKLEVISSKNFYPSVTIVSQESLQQFAVYNEGKPIHRSSAIFHPPCIG</sequence>
<feature type="signal peptide" evidence="1">
    <location>
        <begin position="1"/>
        <end position="22"/>
    </location>
</feature>
<accession>A0A931EAB4</accession>
<dbReference type="Proteomes" id="UP000628448">
    <property type="component" value="Unassembled WGS sequence"/>
</dbReference>
<name>A0A931EAB4_9BACT</name>
<keyword evidence="3" id="KW-1185">Reference proteome</keyword>
<evidence type="ECO:0008006" key="4">
    <source>
        <dbReference type="Google" id="ProtNLM"/>
    </source>
</evidence>
<dbReference type="RefSeq" id="WP_196990639.1">
    <property type="nucleotide sequence ID" value="NZ_JADWYR010000001.1"/>
</dbReference>
<feature type="chain" id="PRO_5038125062" description="Secreted protein" evidence="1">
    <location>
        <begin position="23"/>
        <end position="123"/>
    </location>
</feature>
<evidence type="ECO:0000313" key="2">
    <source>
        <dbReference type="EMBL" id="MBG9376636.1"/>
    </source>
</evidence>
<reference evidence="2" key="1">
    <citation type="submission" date="2020-11" db="EMBL/GenBank/DDBJ databases">
        <title>Bacterial whole genome sequence for Panacibacter sp. DH6.</title>
        <authorList>
            <person name="Le V."/>
            <person name="Ko S."/>
            <person name="Ahn C.-Y."/>
            <person name="Oh H.-M."/>
        </authorList>
    </citation>
    <scope>NUCLEOTIDE SEQUENCE</scope>
    <source>
        <strain evidence="2">DH6</strain>
    </source>
</reference>
<dbReference type="EMBL" id="JADWYR010000001">
    <property type="protein sequence ID" value="MBG9376636.1"/>
    <property type="molecule type" value="Genomic_DNA"/>
</dbReference>
<evidence type="ECO:0000313" key="3">
    <source>
        <dbReference type="Proteomes" id="UP000628448"/>
    </source>
</evidence>